<keyword evidence="3 6" id="KW-0812">Transmembrane</keyword>
<comment type="subcellular location">
    <subcellularLocation>
        <location evidence="1">Cell membrane</location>
        <topology evidence="1">Multi-pass membrane protein</topology>
    </subcellularLocation>
</comment>
<dbReference type="PANTHER" id="PTHR30086:SF20">
    <property type="entry name" value="ARGININE EXPORTER PROTEIN ARGO-RELATED"/>
    <property type="match status" value="1"/>
</dbReference>
<feature type="transmembrane region" description="Helical" evidence="6">
    <location>
        <begin position="74"/>
        <end position="91"/>
    </location>
</feature>
<reference evidence="7" key="1">
    <citation type="submission" date="2018-05" db="EMBL/GenBank/DDBJ databases">
        <authorList>
            <person name="Lanie J.A."/>
            <person name="Ng W.-L."/>
            <person name="Kazmierczak K.M."/>
            <person name="Andrzejewski T.M."/>
            <person name="Davidsen T.M."/>
            <person name="Wayne K.J."/>
            <person name="Tettelin H."/>
            <person name="Glass J.I."/>
            <person name="Rusch D."/>
            <person name="Podicherti R."/>
            <person name="Tsui H.-C.T."/>
            <person name="Winkler M.E."/>
        </authorList>
    </citation>
    <scope>NUCLEOTIDE SEQUENCE</scope>
</reference>
<dbReference type="GO" id="GO:0033228">
    <property type="term" value="P:cysteine export across plasma membrane"/>
    <property type="evidence" value="ECO:0007669"/>
    <property type="project" value="TreeGrafter"/>
</dbReference>
<dbReference type="Pfam" id="PF01810">
    <property type="entry name" value="LysE"/>
    <property type="match status" value="1"/>
</dbReference>
<evidence type="ECO:0000256" key="3">
    <source>
        <dbReference type="ARBA" id="ARBA00022692"/>
    </source>
</evidence>
<accession>A0A382HYB5</accession>
<dbReference type="InterPro" id="IPR001123">
    <property type="entry name" value="LeuE-type"/>
</dbReference>
<gene>
    <name evidence="7" type="ORF">METZ01_LOCUS244989</name>
</gene>
<protein>
    <recommendedName>
        <fullName evidence="8">Lysine transporter LysE</fullName>
    </recommendedName>
</protein>
<evidence type="ECO:0000256" key="6">
    <source>
        <dbReference type="SAM" id="Phobius"/>
    </source>
</evidence>
<dbReference type="AlphaFoldDB" id="A0A382HYB5"/>
<feature type="transmembrane region" description="Helical" evidence="6">
    <location>
        <begin position="189"/>
        <end position="209"/>
    </location>
</feature>
<evidence type="ECO:0000256" key="4">
    <source>
        <dbReference type="ARBA" id="ARBA00022989"/>
    </source>
</evidence>
<keyword evidence="5 6" id="KW-0472">Membrane</keyword>
<dbReference type="PANTHER" id="PTHR30086">
    <property type="entry name" value="ARGININE EXPORTER PROTEIN ARGO"/>
    <property type="match status" value="1"/>
</dbReference>
<evidence type="ECO:0000313" key="7">
    <source>
        <dbReference type="EMBL" id="SVB92135.1"/>
    </source>
</evidence>
<evidence type="ECO:0008006" key="8">
    <source>
        <dbReference type="Google" id="ProtNLM"/>
    </source>
</evidence>
<keyword evidence="2" id="KW-1003">Cell membrane</keyword>
<evidence type="ECO:0000256" key="1">
    <source>
        <dbReference type="ARBA" id="ARBA00004651"/>
    </source>
</evidence>
<evidence type="ECO:0000256" key="2">
    <source>
        <dbReference type="ARBA" id="ARBA00022475"/>
    </source>
</evidence>
<feature type="transmembrane region" description="Helical" evidence="6">
    <location>
        <begin position="41"/>
        <end position="65"/>
    </location>
</feature>
<keyword evidence="4 6" id="KW-1133">Transmembrane helix</keyword>
<dbReference type="GO" id="GO:0005886">
    <property type="term" value="C:plasma membrane"/>
    <property type="evidence" value="ECO:0007669"/>
    <property type="project" value="UniProtKB-SubCell"/>
</dbReference>
<organism evidence="7">
    <name type="scientific">marine metagenome</name>
    <dbReference type="NCBI Taxonomy" id="408172"/>
    <lineage>
        <taxon>unclassified sequences</taxon>
        <taxon>metagenomes</taxon>
        <taxon>ecological metagenomes</taxon>
    </lineage>
</organism>
<name>A0A382HYB5_9ZZZZ</name>
<evidence type="ECO:0000256" key="5">
    <source>
        <dbReference type="ARBA" id="ARBA00023136"/>
    </source>
</evidence>
<dbReference type="EMBL" id="UINC01063960">
    <property type="protein sequence ID" value="SVB92135.1"/>
    <property type="molecule type" value="Genomic_DNA"/>
</dbReference>
<dbReference type="GO" id="GO:0015171">
    <property type="term" value="F:amino acid transmembrane transporter activity"/>
    <property type="evidence" value="ECO:0007669"/>
    <property type="project" value="TreeGrafter"/>
</dbReference>
<sequence length="210" mass="23453">MLLSDLIAFVLFCSAAAFSPGPNNFMASYSAFNFGMKKTLPIIYGVTFGFPLLIICINFGLSIVFKMYPEIQKVITIAGTIFLIYMAYKIAMTKNSENKEVKNPATFINIVLFQFINPKAVICAAFITSTFISQESFVKDSIIVITLAIIISFLSIVTWSLLGKYMTIGESEKRLSTLPNFLSVPLKHIAKNFNFLMSSMLILTIIILYL</sequence>
<feature type="transmembrane region" description="Helical" evidence="6">
    <location>
        <begin position="111"/>
        <end position="132"/>
    </location>
</feature>
<proteinExistence type="predicted"/>
<feature type="transmembrane region" description="Helical" evidence="6">
    <location>
        <begin position="144"/>
        <end position="162"/>
    </location>
</feature>